<comment type="caution">
    <text evidence="2">The sequence shown here is derived from an EMBL/GenBank/DDBJ whole genome shotgun (WGS) entry which is preliminary data.</text>
</comment>
<evidence type="ECO:0000313" key="3">
    <source>
        <dbReference type="Proteomes" id="UP001203297"/>
    </source>
</evidence>
<feature type="transmembrane region" description="Helical" evidence="1">
    <location>
        <begin position="12"/>
        <end position="30"/>
    </location>
</feature>
<keyword evidence="1" id="KW-0812">Transmembrane</keyword>
<name>A0AAD4LYA2_9AGAM</name>
<dbReference type="Proteomes" id="UP001203297">
    <property type="component" value="Unassembled WGS sequence"/>
</dbReference>
<feature type="non-terminal residue" evidence="2">
    <location>
        <position position="60"/>
    </location>
</feature>
<sequence>MELLSEWQICRVFLYVCTQDFILVVVRIAWPLDQSICSVLSSFIHTVLIFPFNWSVNHVY</sequence>
<organism evidence="2 3">
    <name type="scientific">Multifurca ochricompacta</name>
    <dbReference type="NCBI Taxonomy" id="376703"/>
    <lineage>
        <taxon>Eukaryota</taxon>
        <taxon>Fungi</taxon>
        <taxon>Dikarya</taxon>
        <taxon>Basidiomycota</taxon>
        <taxon>Agaricomycotina</taxon>
        <taxon>Agaricomycetes</taxon>
        <taxon>Russulales</taxon>
        <taxon>Russulaceae</taxon>
        <taxon>Multifurca</taxon>
    </lineage>
</organism>
<keyword evidence="1" id="KW-0472">Membrane</keyword>
<reference evidence="2" key="1">
    <citation type="journal article" date="2022" name="New Phytol.">
        <title>Evolutionary transition to the ectomycorrhizal habit in the genomes of a hyperdiverse lineage of mushroom-forming fungi.</title>
        <authorList>
            <person name="Looney B."/>
            <person name="Miyauchi S."/>
            <person name="Morin E."/>
            <person name="Drula E."/>
            <person name="Courty P.E."/>
            <person name="Kohler A."/>
            <person name="Kuo A."/>
            <person name="LaButti K."/>
            <person name="Pangilinan J."/>
            <person name="Lipzen A."/>
            <person name="Riley R."/>
            <person name="Andreopoulos W."/>
            <person name="He G."/>
            <person name="Johnson J."/>
            <person name="Nolan M."/>
            <person name="Tritt A."/>
            <person name="Barry K.W."/>
            <person name="Grigoriev I.V."/>
            <person name="Nagy L.G."/>
            <person name="Hibbett D."/>
            <person name="Henrissat B."/>
            <person name="Matheny P.B."/>
            <person name="Labbe J."/>
            <person name="Martin F.M."/>
        </authorList>
    </citation>
    <scope>NUCLEOTIDE SEQUENCE</scope>
    <source>
        <strain evidence="2">BPL690</strain>
    </source>
</reference>
<keyword evidence="1" id="KW-1133">Transmembrane helix</keyword>
<accession>A0AAD4LYA2</accession>
<keyword evidence="3" id="KW-1185">Reference proteome</keyword>
<evidence type="ECO:0000256" key="1">
    <source>
        <dbReference type="SAM" id="Phobius"/>
    </source>
</evidence>
<feature type="transmembrane region" description="Helical" evidence="1">
    <location>
        <begin position="36"/>
        <end position="56"/>
    </location>
</feature>
<gene>
    <name evidence="2" type="ORF">B0F90DRAFT_1764546</name>
</gene>
<protein>
    <submittedName>
        <fullName evidence="2">Uncharacterized protein</fullName>
    </submittedName>
</protein>
<dbReference type="AlphaFoldDB" id="A0AAD4LYA2"/>
<evidence type="ECO:0000313" key="2">
    <source>
        <dbReference type="EMBL" id="KAI0293166.1"/>
    </source>
</evidence>
<proteinExistence type="predicted"/>
<dbReference type="EMBL" id="WTXG01000101">
    <property type="protein sequence ID" value="KAI0293166.1"/>
    <property type="molecule type" value="Genomic_DNA"/>
</dbReference>